<evidence type="ECO:0000313" key="2">
    <source>
        <dbReference type="EMBL" id="MCW3788733.1"/>
    </source>
</evidence>
<dbReference type="GO" id="GO:1901530">
    <property type="term" value="P:response to hypochlorite"/>
    <property type="evidence" value="ECO:0007669"/>
    <property type="project" value="TreeGrafter"/>
</dbReference>
<dbReference type="InterPro" id="IPR007339">
    <property type="entry name" value="RclC-like"/>
</dbReference>
<name>A0AAE3SI24_9BACT</name>
<keyword evidence="3" id="KW-1185">Reference proteome</keyword>
<dbReference type="Pfam" id="PF04224">
    <property type="entry name" value="DUF417"/>
    <property type="match status" value="1"/>
</dbReference>
<feature type="transmembrane region" description="Helical" evidence="1">
    <location>
        <begin position="61"/>
        <end position="79"/>
    </location>
</feature>
<keyword evidence="1" id="KW-0472">Membrane</keyword>
<organism evidence="2 3">
    <name type="scientific">Plebeiibacterium sediminum</name>
    <dbReference type="NCBI Taxonomy" id="2992112"/>
    <lineage>
        <taxon>Bacteria</taxon>
        <taxon>Pseudomonadati</taxon>
        <taxon>Bacteroidota</taxon>
        <taxon>Bacteroidia</taxon>
        <taxon>Marinilabiliales</taxon>
        <taxon>Marinilabiliaceae</taxon>
        <taxon>Plebeiibacterium</taxon>
    </lineage>
</organism>
<dbReference type="EMBL" id="JAPDPJ010000063">
    <property type="protein sequence ID" value="MCW3788733.1"/>
    <property type="molecule type" value="Genomic_DNA"/>
</dbReference>
<gene>
    <name evidence="2" type="ORF">OM075_19845</name>
</gene>
<evidence type="ECO:0000256" key="1">
    <source>
        <dbReference type="SAM" id="Phobius"/>
    </source>
</evidence>
<dbReference type="AlphaFoldDB" id="A0AAE3SI24"/>
<feature type="transmembrane region" description="Helical" evidence="1">
    <location>
        <begin position="12"/>
        <end position="30"/>
    </location>
</feature>
<dbReference type="PANTHER" id="PTHR40106">
    <property type="entry name" value="INNER MEMBRANE PROTEIN RCLC"/>
    <property type="match status" value="1"/>
</dbReference>
<protein>
    <submittedName>
        <fullName evidence="2">YkgB family protein</fullName>
    </submittedName>
</protein>
<dbReference type="Proteomes" id="UP001209229">
    <property type="component" value="Unassembled WGS sequence"/>
</dbReference>
<dbReference type="PANTHER" id="PTHR40106:SF1">
    <property type="entry name" value="INNER MEMBRANE PROTEIN RCLC"/>
    <property type="match status" value="1"/>
</dbReference>
<evidence type="ECO:0000313" key="3">
    <source>
        <dbReference type="Proteomes" id="UP001209229"/>
    </source>
</evidence>
<keyword evidence="1" id="KW-0812">Transmembrane</keyword>
<dbReference type="GO" id="GO:0005886">
    <property type="term" value="C:plasma membrane"/>
    <property type="evidence" value="ECO:0007669"/>
    <property type="project" value="TreeGrafter"/>
</dbReference>
<reference evidence="2" key="1">
    <citation type="submission" date="2022-10" db="EMBL/GenBank/DDBJ databases">
        <authorList>
            <person name="Yu W.X."/>
        </authorList>
    </citation>
    <scope>NUCLEOTIDE SEQUENCE</scope>
    <source>
        <strain evidence="2">AAT</strain>
    </source>
</reference>
<sequence>MKNFLSKLLKTIGTFILRYGLGFIIIWLGFLKFKNSEADYTHQLISGGHISFILKYLTPYALNHIVAYLQILIGLLILLKPISKSLSFWGGVAACLMFILSLSLLFTSNVVWQVGYGFPELSKAGQTILKDFVLFGAAAWCVSDSL</sequence>
<feature type="transmembrane region" description="Helical" evidence="1">
    <location>
        <begin position="86"/>
        <end position="106"/>
    </location>
</feature>
<accession>A0AAE3SI24</accession>
<dbReference type="RefSeq" id="WP_301192290.1">
    <property type="nucleotide sequence ID" value="NZ_JAPDPJ010000063.1"/>
</dbReference>
<comment type="caution">
    <text evidence="2">The sequence shown here is derived from an EMBL/GenBank/DDBJ whole genome shotgun (WGS) entry which is preliminary data.</text>
</comment>
<proteinExistence type="predicted"/>
<keyword evidence="1" id="KW-1133">Transmembrane helix</keyword>